<evidence type="ECO:0008006" key="5">
    <source>
        <dbReference type="Google" id="ProtNLM"/>
    </source>
</evidence>
<keyword evidence="4" id="KW-1185">Reference proteome</keyword>
<dbReference type="GO" id="GO:0016973">
    <property type="term" value="P:poly(A)+ mRNA export from nucleus"/>
    <property type="evidence" value="ECO:0007669"/>
    <property type="project" value="TreeGrafter"/>
</dbReference>
<dbReference type="PROSITE" id="PS51450">
    <property type="entry name" value="LRR"/>
    <property type="match status" value="1"/>
</dbReference>
<dbReference type="SUPFAM" id="SSF52058">
    <property type="entry name" value="L domain-like"/>
    <property type="match status" value="1"/>
</dbReference>
<dbReference type="Proteomes" id="UP000826195">
    <property type="component" value="Unassembled WGS sequence"/>
</dbReference>
<evidence type="ECO:0000313" key="4">
    <source>
        <dbReference type="Proteomes" id="UP000826195"/>
    </source>
</evidence>
<feature type="domain" description="Nuclear RNA export factor Tap RNA-binding" evidence="1">
    <location>
        <begin position="115"/>
        <end position="191"/>
    </location>
</feature>
<name>A0AAV7I7A2_COTGL</name>
<dbReference type="InterPro" id="IPR057125">
    <property type="entry name" value="NXF1/2/3/5-like_LRR"/>
</dbReference>
<dbReference type="InterPro" id="IPR030217">
    <property type="entry name" value="NXF_fam"/>
</dbReference>
<dbReference type="Pfam" id="PF09162">
    <property type="entry name" value="Tap-RNA_bind"/>
    <property type="match status" value="1"/>
</dbReference>
<dbReference type="GO" id="GO:0003723">
    <property type="term" value="F:RNA binding"/>
    <property type="evidence" value="ECO:0007669"/>
    <property type="project" value="InterPro"/>
</dbReference>
<evidence type="ECO:0000313" key="3">
    <source>
        <dbReference type="EMBL" id="KAH0545931.1"/>
    </source>
</evidence>
<reference evidence="3 4" key="1">
    <citation type="journal article" date="2021" name="J. Hered.">
        <title>A chromosome-level genome assembly of the parasitoid wasp, Cotesia glomerata (Hymenoptera: Braconidae).</title>
        <authorList>
            <person name="Pinto B.J."/>
            <person name="Weis J.J."/>
            <person name="Gamble T."/>
            <person name="Ode P.J."/>
            <person name="Paul R."/>
            <person name="Zaspel J.M."/>
        </authorList>
    </citation>
    <scope>NUCLEOTIDE SEQUENCE [LARGE SCALE GENOMIC DNA]</scope>
    <source>
        <strain evidence="3">CgM1</strain>
    </source>
</reference>
<dbReference type="Pfam" id="PF24048">
    <property type="entry name" value="LRR_NXF1-5"/>
    <property type="match status" value="1"/>
</dbReference>
<dbReference type="InterPro" id="IPR032675">
    <property type="entry name" value="LRR_dom_sf"/>
</dbReference>
<feature type="domain" description="NXF1/2/3/5-like leucine-rich repeat" evidence="2">
    <location>
        <begin position="211"/>
        <end position="335"/>
    </location>
</feature>
<dbReference type="PANTHER" id="PTHR10662:SF22">
    <property type="entry name" value="NUCLEAR RNA EXPORT FACTOR 1"/>
    <property type="match status" value="1"/>
</dbReference>
<organism evidence="3 4">
    <name type="scientific">Cotesia glomerata</name>
    <name type="common">Lepidopteran parasitic wasp</name>
    <name type="synonym">Apanteles glomeratus</name>
    <dbReference type="NCBI Taxonomy" id="32391"/>
    <lineage>
        <taxon>Eukaryota</taxon>
        <taxon>Metazoa</taxon>
        <taxon>Ecdysozoa</taxon>
        <taxon>Arthropoda</taxon>
        <taxon>Hexapoda</taxon>
        <taxon>Insecta</taxon>
        <taxon>Pterygota</taxon>
        <taxon>Neoptera</taxon>
        <taxon>Endopterygota</taxon>
        <taxon>Hymenoptera</taxon>
        <taxon>Apocrita</taxon>
        <taxon>Ichneumonoidea</taxon>
        <taxon>Braconidae</taxon>
        <taxon>Microgastrinae</taxon>
        <taxon>Cotesia</taxon>
    </lineage>
</organism>
<dbReference type="InterPro" id="IPR001611">
    <property type="entry name" value="Leu-rich_rpt"/>
</dbReference>
<dbReference type="InterPro" id="IPR035979">
    <property type="entry name" value="RBD_domain_sf"/>
</dbReference>
<sequence>MPRKPINNRFNKQNKHFFNHDDRTARMDDDHPMEFGGVKPRVSFKNPRFGRDRVRHVNSVTKDQIAEAMSSSTSVRQVMFKPRSRGKGGRLSPMVNRGPRLNIKSRINLNGEAQWYKIMIYYGDKYDKEYILTSLLSYMAPHTFIPIMYKVIGQEAIFYVDSQETANKLAECHKKITTPDNHKLQVRVRPGFPKCEADAVLKEKLKAAMAKRYNQQNNALDLSCFHHDPDLVQDYFCALFRPGMLMSVLEIVADAIPNLEALNLENNKLSIIEKLSFLGKKLRHLKILYIGDNKIREMHQMDVIKDLPLEELRLAGNPLVQHKYKKRTDDYIRYVIHFLTLFINFKDPRRIFLQEIG</sequence>
<dbReference type="EMBL" id="JAHXZJ010002237">
    <property type="protein sequence ID" value="KAH0545931.1"/>
    <property type="molecule type" value="Genomic_DNA"/>
</dbReference>
<proteinExistence type="predicted"/>
<dbReference type="Gene3D" id="3.80.10.10">
    <property type="entry name" value="Ribonuclease Inhibitor"/>
    <property type="match status" value="1"/>
</dbReference>
<dbReference type="GO" id="GO:0005634">
    <property type="term" value="C:nucleus"/>
    <property type="evidence" value="ECO:0007669"/>
    <property type="project" value="TreeGrafter"/>
</dbReference>
<evidence type="ECO:0000259" key="2">
    <source>
        <dbReference type="Pfam" id="PF24048"/>
    </source>
</evidence>
<comment type="caution">
    <text evidence="3">The sequence shown here is derived from an EMBL/GenBank/DDBJ whole genome shotgun (WGS) entry which is preliminary data.</text>
</comment>
<dbReference type="AlphaFoldDB" id="A0AAV7I7A2"/>
<gene>
    <name evidence="3" type="ORF">KQX54_004696</name>
</gene>
<evidence type="ECO:0000259" key="1">
    <source>
        <dbReference type="Pfam" id="PF09162"/>
    </source>
</evidence>
<protein>
    <recommendedName>
        <fullName evidence="5">Nuclear RNA export factor Tap RNA-binding domain-containing protein</fullName>
    </recommendedName>
</protein>
<dbReference type="SUPFAM" id="SSF54928">
    <property type="entry name" value="RNA-binding domain, RBD"/>
    <property type="match status" value="1"/>
</dbReference>
<dbReference type="GO" id="GO:0005737">
    <property type="term" value="C:cytoplasm"/>
    <property type="evidence" value="ECO:0007669"/>
    <property type="project" value="InterPro"/>
</dbReference>
<dbReference type="Gene3D" id="3.30.70.330">
    <property type="match status" value="1"/>
</dbReference>
<dbReference type="InterPro" id="IPR012677">
    <property type="entry name" value="Nucleotide-bd_a/b_plait_sf"/>
</dbReference>
<dbReference type="InterPro" id="IPR015245">
    <property type="entry name" value="Tap_RNA-bd"/>
</dbReference>
<dbReference type="PANTHER" id="PTHR10662">
    <property type="entry name" value="NUCLEAR RNA EXPORT FACTOR"/>
    <property type="match status" value="1"/>
</dbReference>
<accession>A0AAV7I7A2</accession>